<dbReference type="InterPro" id="IPR027995">
    <property type="entry name" value="Galactosyl_T_N"/>
</dbReference>
<dbReference type="GO" id="GO:0008378">
    <property type="term" value="F:galactosyltransferase activity"/>
    <property type="evidence" value="ECO:0007669"/>
    <property type="project" value="TreeGrafter"/>
</dbReference>
<dbReference type="InterPro" id="IPR029044">
    <property type="entry name" value="Nucleotide-diphossugar_trans"/>
</dbReference>
<dbReference type="GO" id="GO:0016020">
    <property type="term" value="C:membrane"/>
    <property type="evidence" value="ECO:0007669"/>
    <property type="project" value="GOC"/>
</dbReference>
<dbReference type="GO" id="GO:0006688">
    <property type="term" value="P:glycosphingolipid biosynthetic process"/>
    <property type="evidence" value="ECO:0007669"/>
    <property type="project" value="TreeGrafter"/>
</dbReference>
<dbReference type="AlphaFoldDB" id="A0A8S3ZEI7"/>
<dbReference type="SUPFAM" id="SSF53448">
    <property type="entry name" value="Nucleotide-diphospho-sugar transferases"/>
    <property type="match status" value="1"/>
</dbReference>
<dbReference type="GO" id="GO:0005794">
    <property type="term" value="C:Golgi apparatus"/>
    <property type="evidence" value="ECO:0007669"/>
    <property type="project" value="TreeGrafter"/>
</dbReference>
<feature type="non-terminal residue" evidence="3">
    <location>
        <position position="122"/>
    </location>
</feature>
<keyword evidence="4" id="KW-1185">Reference proteome</keyword>
<name>A0A8S3ZEI7_9EUPU</name>
<feature type="domain" description="Galactosyltransferase N-terminal" evidence="2">
    <location>
        <begin position="43"/>
        <end position="122"/>
    </location>
</feature>
<dbReference type="InterPro" id="IPR003859">
    <property type="entry name" value="Galactosyl_T"/>
</dbReference>
<organism evidence="3 4">
    <name type="scientific">Candidula unifasciata</name>
    <dbReference type="NCBI Taxonomy" id="100452"/>
    <lineage>
        <taxon>Eukaryota</taxon>
        <taxon>Metazoa</taxon>
        <taxon>Spiralia</taxon>
        <taxon>Lophotrochozoa</taxon>
        <taxon>Mollusca</taxon>
        <taxon>Gastropoda</taxon>
        <taxon>Heterobranchia</taxon>
        <taxon>Euthyneura</taxon>
        <taxon>Panpulmonata</taxon>
        <taxon>Eupulmonata</taxon>
        <taxon>Stylommatophora</taxon>
        <taxon>Helicina</taxon>
        <taxon>Helicoidea</taxon>
        <taxon>Geomitridae</taxon>
        <taxon>Candidula</taxon>
    </lineage>
</organism>
<keyword evidence="1" id="KW-0732">Signal</keyword>
<comment type="caution">
    <text evidence="3">The sequence shown here is derived from an EMBL/GenBank/DDBJ whole genome shotgun (WGS) entry which is preliminary data.</text>
</comment>
<protein>
    <recommendedName>
        <fullName evidence="2">Galactosyltransferase N-terminal domain-containing protein</fullName>
    </recommendedName>
</protein>
<accession>A0A8S3ZEI7</accession>
<evidence type="ECO:0000313" key="3">
    <source>
        <dbReference type="EMBL" id="CAG5127917.1"/>
    </source>
</evidence>
<reference evidence="3" key="1">
    <citation type="submission" date="2021-04" db="EMBL/GenBank/DDBJ databases">
        <authorList>
            <consortium name="Molecular Ecology Group"/>
        </authorList>
    </citation>
    <scope>NUCLEOTIDE SEQUENCE</scope>
</reference>
<proteinExistence type="predicted"/>
<dbReference type="EMBL" id="CAJHNH020002852">
    <property type="protein sequence ID" value="CAG5127917.1"/>
    <property type="molecule type" value="Genomic_DNA"/>
</dbReference>
<gene>
    <name evidence="3" type="ORF">CUNI_LOCUS13475</name>
</gene>
<evidence type="ECO:0000259" key="2">
    <source>
        <dbReference type="Pfam" id="PF13733"/>
    </source>
</evidence>
<sequence length="122" mass="14134">IIPITHICLNVLLFPHHTTASFTYYSPITPQSLLFIIPPSHRMGNTTDVNLNITLDINDIISNNSDVTEGGEWRPPSCISRHRVAVIIPYRDRFSHLKVLLHYLIPLLKRQQIHFRIFIVEQ</sequence>
<dbReference type="Proteomes" id="UP000678393">
    <property type="component" value="Unassembled WGS sequence"/>
</dbReference>
<dbReference type="PANTHER" id="PTHR19300">
    <property type="entry name" value="BETA-1,4-GALACTOSYLTRANSFERASE"/>
    <property type="match status" value="1"/>
</dbReference>
<feature type="signal peptide" evidence="1">
    <location>
        <begin position="1"/>
        <end position="20"/>
    </location>
</feature>
<feature type="chain" id="PRO_5035833109" description="Galactosyltransferase N-terminal domain-containing protein" evidence="1">
    <location>
        <begin position="21"/>
        <end position="122"/>
    </location>
</feature>
<dbReference type="GO" id="GO:0005975">
    <property type="term" value="P:carbohydrate metabolic process"/>
    <property type="evidence" value="ECO:0007669"/>
    <property type="project" value="InterPro"/>
</dbReference>
<dbReference type="Pfam" id="PF13733">
    <property type="entry name" value="Glyco_transf_7N"/>
    <property type="match status" value="1"/>
</dbReference>
<evidence type="ECO:0000313" key="4">
    <source>
        <dbReference type="Proteomes" id="UP000678393"/>
    </source>
</evidence>
<feature type="non-terminal residue" evidence="3">
    <location>
        <position position="1"/>
    </location>
</feature>
<evidence type="ECO:0000256" key="1">
    <source>
        <dbReference type="SAM" id="SignalP"/>
    </source>
</evidence>
<dbReference type="Gene3D" id="3.90.550.10">
    <property type="entry name" value="Spore Coat Polysaccharide Biosynthesis Protein SpsA, Chain A"/>
    <property type="match status" value="1"/>
</dbReference>
<dbReference type="PANTHER" id="PTHR19300:SF57">
    <property type="entry name" value="BETA-1,4-N-ACETYLGALACTOSAMINYLTRANSFERASE"/>
    <property type="match status" value="1"/>
</dbReference>
<dbReference type="OrthoDB" id="10016069at2759"/>
<dbReference type="GO" id="GO:0033842">
    <property type="term" value="F:N-acetyl-beta-glucosaminyl-derivative 4-beta-N-acetylgalactosaminyltransferase activity"/>
    <property type="evidence" value="ECO:0007669"/>
    <property type="project" value="TreeGrafter"/>
</dbReference>